<evidence type="ECO:0000259" key="1">
    <source>
        <dbReference type="PROSITE" id="PS51819"/>
    </source>
</evidence>
<dbReference type="SUPFAM" id="SSF54593">
    <property type="entry name" value="Glyoxalase/Bleomycin resistance protein/Dihydroxybiphenyl dioxygenase"/>
    <property type="match status" value="1"/>
</dbReference>
<evidence type="ECO:0000313" key="2">
    <source>
        <dbReference type="EMBL" id="QGZ58775.1"/>
    </source>
</evidence>
<accession>A0A7Z2JD74</accession>
<dbReference type="Pfam" id="PF00903">
    <property type="entry name" value="Glyoxalase"/>
    <property type="match status" value="1"/>
</dbReference>
<gene>
    <name evidence="2" type="ORF">FAZ97_27855</name>
</gene>
<keyword evidence="2" id="KW-0456">Lyase</keyword>
<dbReference type="EMBL" id="CP046911">
    <property type="protein sequence ID" value="QGZ58775.1"/>
    <property type="molecule type" value="Genomic_DNA"/>
</dbReference>
<dbReference type="GO" id="GO:0016829">
    <property type="term" value="F:lyase activity"/>
    <property type="evidence" value="ECO:0007669"/>
    <property type="project" value="UniProtKB-KW"/>
</dbReference>
<dbReference type="PANTHER" id="PTHR10374:SF30">
    <property type="entry name" value="LACTOYLGLUTATHIONE LYASE"/>
    <property type="match status" value="1"/>
</dbReference>
<dbReference type="OrthoDB" id="9789841at2"/>
<proteinExistence type="predicted"/>
<dbReference type="AlphaFoldDB" id="A0A7Z2JD74"/>
<protein>
    <submittedName>
        <fullName evidence="2">Lactoylglutathione lyase</fullName>
    </submittedName>
</protein>
<reference evidence="2 3" key="1">
    <citation type="submission" date="2019-12" db="EMBL/GenBank/DDBJ databases">
        <title>Paraburkholderia acidiphila 7Q-K02 sp. nov and Paraburkholderia acidisoli DHF22 sp. nov., two strains isolated from forest soil.</title>
        <authorList>
            <person name="Gao Z."/>
            <person name="Qiu L."/>
        </authorList>
    </citation>
    <scope>NUCLEOTIDE SEQUENCE [LARGE SCALE GENOMIC DNA]</scope>
    <source>
        <strain evidence="2 3">7Q-K02</strain>
    </source>
</reference>
<dbReference type="Gene3D" id="3.10.180.10">
    <property type="entry name" value="2,3-Dihydroxybiphenyl 1,2-Dioxygenase, domain 1"/>
    <property type="match status" value="1"/>
</dbReference>
<dbReference type="InterPro" id="IPR037523">
    <property type="entry name" value="VOC_core"/>
</dbReference>
<dbReference type="InterPro" id="IPR004360">
    <property type="entry name" value="Glyas_Fos-R_dOase_dom"/>
</dbReference>
<organism evidence="2 3">
    <name type="scientific">Paraburkholderia acidiphila</name>
    <dbReference type="NCBI Taxonomy" id="2571747"/>
    <lineage>
        <taxon>Bacteria</taxon>
        <taxon>Pseudomonadati</taxon>
        <taxon>Pseudomonadota</taxon>
        <taxon>Betaproteobacteria</taxon>
        <taxon>Burkholderiales</taxon>
        <taxon>Burkholderiaceae</taxon>
        <taxon>Paraburkholderia</taxon>
    </lineage>
</organism>
<dbReference type="PROSITE" id="PS51819">
    <property type="entry name" value="VOC"/>
    <property type="match status" value="1"/>
</dbReference>
<sequence>MPKLVHTMIRVQDLSRSLDFYDKVFDFRVSHRLDFPDFTLAYLRNDEADTEIELTWNKGRADPYSHGDGYGHVAFVVDDAKADRQRLLDMGLAPNDLREFHADDGSLIARYFFIQDPDGYKIEVLERHGHYQ</sequence>
<evidence type="ECO:0000313" key="3">
    <source>
        <dbReference type="Proteomes" id="UP000434209"/>
    </source>
</evidence>
<name>A0A7Z2JD74_9BURK</name>
<dbReference type="RefSeq" id="WP_158761886.1">
    <property type="nucleotide sequence ID" value="NZ_CP046911.1"/>
</dbReference>
<dbReference type="InterPro" id="IPR029068">
    <property type="entry name" value="Glyas_Bleomycin-R_OHBP_Dase"/>
</dbReference>
<dbReference type="Proteomes" id="UP000434209">
    <property type="component" value="Chromosome 3"/>
</dbReference>
<dbReference type="KEGG" id="pacp:FAZ97_27855"/>
<dbReference type="PANTHER" id="PTHR10374">
    <property type="entry name" value="LACTOYLGLUTATHIONE LYASE GLYOXALASE I"/>
    <property type="match status" value="1"/>
</dbReference>
<feature type="domain" description="VOC" evidence="1">
    <location>
        <begin position="3"/>
        <end position="127"/>
    </location>
</feature>
<keyword evidence="3" id="KW-1185">Reference proteome</keyword>